<feature type="domain" description="Retrotransposon gag" evidence="1">
    <location>
        <begin position="4"/>
        <end position="73"/>
    </location>
</feature>
<dbReference type="Gramene" id="VVA35587">
    <property type="protein sequence ID" value="VVA35587"/>
    <property type="gene ID" value="Prudul26B009681"/>
</dbReference>
<feature type="non-terminal residue" evidence="2">
    <location>
        <position position="1"/>
    </location>
</feature>
<gene>
    <name evidence="2" type="ORF">ALMOND_2B009681</name>
</gene>
<sequence>PETVDSFDELKQIFLNHFMIQTDRLYSADDLYTIRQREDEPLREYAARFSHEYSRCPETDDRAAYGAFKSGLRSSHFRYLVHS</sequence>
<dbReference type="Pfam" id="PF03732">
    <property type="entry name" value="Retrotrans_gag"/>
    <property type="match status" value="1"/>
</dbReference>
<dbReference type="AlphaFoldDB" id="A0A5E4G730"/>
<dbReference type="PANTHER" id="PTHR33223:SF10">
    <property type="entry name" value="AMINOTRANSFERASE-LIKE PLANT MOBILE DOMAIN-CONTAINING PROTEIN"/>
    <property type="match status" value="1"/>
</dbReference>
<name>A0A5E4G730_PRUDU</name>
<dbReference type="EMBL" id="CABIKO010000397">
    <property type="protein sequence ID" value="VVA35587.1"/>
    <property type="molecule type" value="Genomic_DNA"/>
</dbReference>
<organism evidence="2 3">
    <name type="scientific">Prunus dulcis</name>
    <name type="common">Almond</name>
    <name type="synonym">Amygdalus dulcis</name>
    <dbReference type="NCBI Taxonomy" id="3755"/>
    <lineage>
        <taxon>Eukaryota</taxon>
        <taxon>Viridiplantae</taxon>
        <taxon>Streptophyta</taxon>
        <taxon>Embryophyta</taxon>
        <taxon>Tracheophyta</taxon>
        <taxon>Spermatophyta</taxon>
        <taxon>Magnoliopsida</taxon>
        <taxon>eudicotyledons</taxon>
        <taxon>Gunneridae</taxon>
        <taxon>Pentapetalae</taxon>
        <taxon>rosids</taxon>
        <taxon>fabids</taxon>
        <taxon>Rosales</taxon>
        <taxon>Rosaceae</taxon>
        <taxon>Amygdaloideae</taxon>
        <taxon>Amygdaleae</taxon>
        <taxon>Prunus</taxon>
    </lineage>
</organism>
<dbReference type="InParanoid" id="A0A5E4G730"/>
<evidence type="ECO:0000313" key="2">
    <source>
        <dbReference type="EMBL" id="VVA35587.1"/>
    </source>
</evidence>
<feature type="non-terminal residue" evidence="2">
    <location>
        <position position="83"/>
    </location>
</feature>
<evidence type="ECO:0000259" key="1">
    <source>
        <dbReference type="Pfam" id="PF03732"/>
    </source>
</evidence>
<dbReference type="PANTHER" id="PTHR33223">
    <property type="entry name" value="CCHC-TYPE DOMAIN-CONTAINING PROTEIN"/>
    <property type="match status" value="1"/>
</dbReference>
<accession>A0A5E4G730</accession>
<evidence type="ECO:0000313" key="3">
    <source>
        <dbReference type="Proteomes" id="UP000327085"/>
    </source>
</evidence>
<protein>
    <submittedName>
        <fullName evidence="2">PREDICTED: L484_025767</fullName>
    </submittedName>
</protein>
<dbReference type="Proteomes" id="UP000327085">
    <property type="component" value="Chromosome 2"/>
</dbReference>
<reference evidence="3" key="1">
    <citation type="journal article" date="2020" name="Plant J.">
        <title>Transposons played a major role in the diversification between the closely related almond and peach genomes: results from the almond genome sequence.</title>
        <authorList>
            <person name="Alioto T."/>
            <person name="Alexiou K.G."/>
            <person name="Bardil A."/>
            <person name="Barteri F."/>
            <person name="Castanera R."/>
            <person name="Cruz F."/>
            <person name="Dhingra A."/>
            <person name="Duval H."/>
            <person name="Fernandez I Marti A."/>
            <person name="Frias L."/>
            <person name="Galan B."/>
            <person name="Garcia J.L."/>
            <person name="Howad W."/>
            <person name="Gomez-Garrido J."/>
            <person name="Gut M."/>
            <person name="Julca I."/>
            <person name="Morata J."/>
            <person name="Puigdomenech P."/>
            <person name="Ribeca P."/>
            <person name="Rubio Cabetas M.J."/>
            <person name="Vlasova A."/>
            <person name="Wirthensohn M."/>
            <person name="Garcia-Mas J."/>
            <person name="Gabaldon T."/>
            <person name="Casacuberta J.M."/>
            <person name="Arus P."/>
        </authorList>
    </citation>
    <scope>NUCLEOTIDE SEQUENCE [LARGE SCALE GENOMIC DNA]</scope>
    <source>
        <strain evidence="3">cv. Texas</strain>
    </source>
</reference>
<proteinExistence type="predicted"/>
<dbReference type="InterPro" id="IPR005162">
    <property type="entry name" value="Retrotrans_gag_dom"/>
</dbReference>